<dbReference type="SUPFAM" id="SSF49785">
    <property type="entry name" value="Galactose-binding domain-like"/>
    <property type="match status" value="1"/>
</dbReference>
<dbReference type="PANTHER" id="PTHR43056:SF10">
    <property type="entry name" value="COCE_NOND FAMILY, PUTATIVE (AFU_ORTHOLOGUE AFUA_7G00600)-RELATED"/>
    <property type="match status" value="1"/>
</dbReference>
<dbReference type="Gene3D" id="3.40.50.1820">
    <property type="entry name" value="alpha/beta hydrolase"/>
    <property type="match status" value="1"/>
</dbReference>
<dbReference type="EMBL" id="CP000083">
    <property type="protein sequence ID" value="AAZ25483.1"/>
    <property type="molecule type" value="Genomic_DNA"/>
</dbReference>
<evidence type="ECO:0000256" key="1">
    <source>
        <dbReference type="ARBA" id="ARBA00022801"/>
    </source>
</evidence>
<proteinExistence type="predicted"/>
<dbReference type="SUPFAM" id="SSF53474">
    <property type="entry name" value="alpha/beta-Hydrolases"/>
    <property type="match status" value="1"/>
</dbReference>
<dbReference type="Pfam" id="PF02129">
    <property type="entry name" value="Peptidase_S15"/>
    <property type="match status" value="1"/>
</dbReference>
<feature type="domain" description="Xaa-Pro dipeptidyl-peptidase C-terminal" evidence="3">
    <location>
        <begin position="376"/>
        <end position="625"/>
    </location>
</feature>
<gene>
    <name evidence="4" type="ordered locus">CPS_3343</name>
</gene>
<dbReference type="InterPro" id="IPR008979">
    <property type="entry name" value="Galactose-bd-like_sf"/>
</dbReference>
<dbReference type="ESTHER" id="colp3-q47yv1">
    <property type="family name" value="Cocaine_esterase"/>
</dbReference>
<dbReference type="HOGENOM" id="CLU_015590_4_1_6"/>
<dbReference type="SMART" id="SM00939">
    <property type="entry name" value="PepX_C"/>
    <property type="match status" value="1"/>
</dbReference>
<keyword evidence="1" id="KW-0378">Hydrolase</keyword>
<name>Q47YV1_COLP3</name>
<dbReference type="InterPro" id="IPR013736">
    <property type="entry name" value="Xaa-Pro_dipept_C"/>
</dbReference>
<dbReference type="STRING" id="167879.CPS_3343"/>
<dbReference type="KEGG" id="cps:CPS_3343"/>
<keyword evidence="2" id="KW-0732">Signal</keyword>
<evidence type="ECO:0000313" key="5">
    <source>
        <dbReference type="Proteomes" id="UP000000547"/>
    </source>
</evidence>
<accession>Q47YV1</accession>
<feature type="chain" id="PRO_5004234017" evidence="2">
    <location>
        <begin position="30"/>
        <end position="636"/>
    </location>
</feature>
<dbReference type="GO" id="GO:0008239">
    <property type="term" value="F:dipeptidyl-peptidase activity"/>
    <property type="evidence" value="ECO:0007669"/>
    <property type="project" value="InterPro"/>
</dbReference>
<protein>
    <submittedName>
        <fullName evidence="4">Putative acylase</fullName>
    </submittedName>
</protein>
<dbReference type="RefSeq" id="WP_011044105.1">
    <property type="nucleotide sequence ID" value="NC_003910.7"/>
</dbReference>
<evidence type="ECO:0000256" key="2">
    <source>
        <dbReference type="SAM" id="SignalP"/>
    </source>
</evidence>
<feature type="signal peptide" evidence="2">
    <location>
        <begin position="1"/>
        <end position="29"/>
    </location>
</feature>
<dbReference type="PANTHER" id="PTHR43056">
    <property type="entry name" value="PEPTIDASE S9 PROLYL OLIGOPEPTIDASE"/>
    <property type="match status" value="1"/>
</dbReference>
<organism evidence="4 5">
    <name type="scientific">Colwellia psychrerythraea (strain 34H / ATCC BAA-681)</name>
    <name type="common">Vibrio psychroerythus</name>
    <dbReference type="NCBI Taxonomy" id="167879"/>
    <lineage>
        <taxon>Bacteria</taxon>
        <taxon>Pseudomonadati</taxon>
        <taxon>Pseudomonadota</taxon>
        <taxon>Gammaproteobacteria</taxon>
        <taxon>Alteromonadales</taxon>
        <taxon>Colwelliaceae</taxon>
        <taxon>Colwellia</taxon>
    </lineage>
</organism>
<dbReference type="InterPro" id="IPR000383">
    <property type="entry name" value="Xaa-Pro-like_dom"/>
</dbReference>
<dbReference type="InterPro" id="IPR005674">
    <property type="entry name" value="CocE/Ser_esterase"/>
</dbReference>
<evidence type="ECO:0000313" key="4">
    <source>
        <dbReference type="EMBL" id="AAZ25483.1"/>
    </source>
</evidence>
<sequence>MYTSIKIFKSSIKCFMLILFALNTQLLMAQSIDEKLAKEQLTASSTSLYLTMRDGVRIAVDVHLPTSYKKGDKLPVLLYQTIYQRSSRVPLVKNPDIAKASDWKASPKLDHKESSPIEFLALNNGYVVIKTDVRGTGASFGHRNSPLPLEEIQDTSDILDWITEQPWSNGNVGAYGISYTGMTAGMAATVQHPALKAIVLGWSAIYDEYKSAMQPFGFVQPGVVCQWSDLLTALWSNDYKKAGKGIMPVDGDENSILLKQAIKEHQRNESVCDLLTPLVYSDDKIGKDKLSVQTFSQRDSKKEIEASGVAMLSLASWYDTGAVDAHFVRMQHFSNEQKIFLTGGQHGARSHASPYTVSDKVIPPIPSGDVTWGKAITFFDYYLKGLKNDYPSWPKVTYWNLGEEAFKTSDAWPIENTKNSRFYFDKQQALTSKRPNYVQESDRYQVDFSSTTGRNSRWWSGIGYPMLNLNARQEEDKKLLTYTSEPLTEDMQITGWPVISLTVSSTHSDGAFIAYLEDIDEQGNSIYVNEGGLRAIHRKVITNPVAALAHLPYHSFKKEDAQPLVPNKVSEIKFEMIPTSVKIAKGHRIRIAIAGADKDNFVRIPSQGQPTIKVYRGGDKPSYVDFPVVSKTTQLD</sequence>
<evidence type="ECO:0000259" key="3">
    <source>
        <dbReference type="SMART" id="SM00939"/>
    </source>
</evidence>
<dbReference type="Proteomes" id="UP000000547">
    <property type="component" value="Chromosome"/>
</dbReference>
<dbReference type="AlphaFoldDB" id="Q47YV1"/>
<dbReference type="Gene3D" id="2.60.120.260">
    <property type="entry name" value="Galactose-binding domain-like"/>
    <property type="match status" value="1"/>
</dbReference>
<dbReference type="InterPro" id="IPR029058">
    <property type="entry name" value="AB_hydrolase_fold"/>
</dbReference>
<reference evidence="4" key="1">
    <citation type="journal article" date="2005" name="Proc. Natl. Acad. Sci. U.S.A.">
        <title>The psychrophilic lifestyle as revealed by the genome sequence of Colwellia psychrerythraea 34H through genomic and proteomic analyses.</title>
        <authorList>
            <person name="Methe B.A."/>
            <person name="Nelson K.E."/>
            <person name="Deming J.W."/>
            <person name="Momen B."/>
            <person name="Melamud E."/>
            <person name="Zhang X."/>
            <person name="Moult J."/>
            <person name="Madupu R."/>
            <person name="Nelson W.C."/>
            <person name="Dodson R.J."/>
            <person name="Brinkac L.M."/>
            <person name="Daugherty S.C."/>
            <person name="Durkin A.S."/>
            <person name="DeBoy R.T."/>
            <person name="Kolonay J.F."/>
            <person name="Sullivan S.A."/>
            <person name="Zhou L."/>
            <person name="Davidsen T.M."/>
            <person name="Wu M."/>
            <person name="Huston A.L."/>
            <person name="Lewis M."/>
            <person name="Weaver B."/>
            <person name="Weidman J.F."/>
            <person name="Khouri H."/>
            <person name="Utterback T.R."/>
            <person name="Feldblyum T.V."/>
            <person name="Fraser C.M."/>
        </authorList>
    </citation>
    <scope>NUCLEOTIDE SEQUENCE [LARGE SCALE GENOMIC DNA]</scope>
    <source>
        <strain evidence="4">34H</strain>
    </source>
</reference>
<dbReference type="Pfam" id="PF08530">
    <property type="entry name" value="PepX_C"/>
    <property type="match status" value="1"/>
</dbReference>
<dbReference type="InterPro" id="IPR050585">
    <property type="entry name" value="Xaa-Pro_dipeptidyl-ppase/CocE"/>
</dbReference>
<dbReference type="NCBIfam" id="TIGR00976">
    <property type="entry name" value="CocE_NonD"/>
    <property type="match status" value="1"/>
</dbReference>